<dbReference type="PANTHER" id="PTHR42985:SF40">
    <property type="entry name" value="LD47995P-RELATED"/>
    <property type="match status" value="1"/>
</dbReference>
<dbReference type="InterPro" id="IPR015915">
    <property type="entry name" value="Kelch-typ_b-propeller"/>
</dbReference>
<keyword evidence="3" id="KW-0813">Transport</keyword>
<feature type="transmembrane region" description="Helical" evidence="11">
    <location>
        <begin position="391"/>
        <end position="411"/>
    </location>
</feature>
<evidence type="ECO:0000256" key="2">
    <source>
        <dbReference type="ARBA" id="ARBA00006434"/>
    </source>
</evidence>
<dbReference type="RefSeq" id="WP_254163989.1">
    <property type="nucleotide sequence ID" value="NZ_JAHESF010000013.1"/>
</dbReference>
<proteinExistence type="inferred from homology"/>
<reference evidence="12 13" key="1">
    <citation type="submission" date="2021-05" db="EMBL/GenBank/DDBJ databases">
        <title>A Polyphasic approach of four new species of the genus Ohtaekwangia: Ohtaekwangia histidinii sp. nov., Ohtaekwangia cretensis sp. nov., Ohtaekwangia indiensis sp. nov., Ohtaekwangia reichenbachii sp. nov. from diverse environment.</title>
        <authorList>
            <person name="Octaviana S."/>
        </authorList>
    </citation>
    <scope>NUCLEOTIDE SEQUENCE [LARGE SCALE GENOMIC DNA]</scope>
    <source>
        <strain evidence="12 13">PWU4</strain>
    </source>
</reference>
<dbReference type="Gene3D" id="2.120.10.80">
    <property type="entry name" value="Kelch-type beta propeller"/>
    <property type="match status" value="1"/>
</dbReference>
<feature type="transmembrane region" description="Helical" evidence="11">
    <location>
        <begin position="576"/>
        <end position="595"/>
    </location>
</feature>
<dbReference type="GO" id="GO:0015293">
    <property type="term" value="F:symporter activity"/>
    <property type="evidence" value="ECO:0007669"/>
    <property type="project" value="TreeGrafter"/>
</dbReference>
<feature type="transmembrane region" description="Helical" evidence="11">
    <location>
        <begin position="527"/>
        <end position="545"/>
    </location>
</feature>
<keyword evidence="6 11" id="KW-1133">Transmembrane helix</keyword>
<feature type="transmembrane region" description="Helical" evidence="11">
    <location>
        <begin position="717"/>
        <end position="739"/>
    </location>
</feature>
<evidence type="ECO:0000256" key="8">
    <source>
        <dbReference type="ARBA" id="ARBA00023065"/>
    </source>
</evidence>
<dbReference type="CDD" id="cd11495">
    <property type="entry name" value="SLC5sbd_NIS-like_u3"/>
    <property type="match status" value="1"/>
</dbReference>
<evidence type="ECO:0000256" key="11">
    <source>
        <dbReference type="SAM" id="Phobius"/>
    </source>
</evidence>
<evidence type="ECO:0000313" key="12">
    <source>
        <dbReference type="EMBL" id="MBT1698117.1"/>
    </source>
</evidence>
<name>A0AAP2DN22_9BACT</name>
<evidence type="ECO:0000256" key="5">
    <source>
        <dbReference type="ARBA" id="ARBA00022692"/>
    </source>
</evidence>
<dbReference type="Pfam" id="PF00474">
    <property type="entry name" value="SSF"/>
    <property type="match status" value="1"/>
</dbReference>
<feature type="transmembrane region" description="Helical" evidence="11">
    <location>
        <begin position="616"/>
        <end position="641"/>
    </location>
</feature>
<sequence length="831" mass="90947">MAQNDFFVWKQYPSIPDSVGFAGSYAGVSQGVLLVGGGANFPDGIGPWGNTKKTWYDQVFVLDDPAGQWREAGKLSRRMGYGISVTWNDRVVCAGGADGDRHYTDVWTWQWSNGKLVTDTLPSLPHPLANTTGAILNNTLYVIGGLANPADTASQNIVWSLDLSMGKNAKWQELDPLPGPARMLAVAGVQDGYLYVFSGVELYFDKTTEKAQRRYLKDAYRFHPPGGGWEAVTDLPHPVVAAPSPALTSGQSHLLIFGGDDGQLASRVMELKGDHPGFRRDILAYHTITGTWSVMGQVPESIDEKVKAPVTTPLVVWNGSVVLPGGEAKPGVRTTHVLSATPQSPSGTFKALDWTVVGIYFLVVIGISVYVSSRMNHSTGDFFLGGQKIPWWAAGLSIFGSKLSALTFIAIPAKTYATDWVYIFSNFMIVAVVPVVVLFFLPYFRKINITSVYEYLAIRFNKNVKLVGSLTFLLFQAGRLGIVIYIPALVLSTVTGVNLITCIVLITIITTAYTISGGIEAVIWTEVMQVTVLLGGAFLCFYFISDSVGGMDVIFSEAAASDKLTMANWGWSITEPVLWVVIIGNFLTQLTVYTSDQVVVQRYLTTPTLQEAKRSVYTNALLVVPATLIFFAVGTALWVYFRHNPALLDPHGRTDNIFPWYISRQLPAGLSGLVIAGLFAATMSTISSSMNSIATVATTDFYKHFRPQSTDIQRFRFARWTTLALGALGILIAVWLVFLKNSSIWDQYLKLMGMFGGCLAGMFIGGIFVKSINSIGILIGFFLSVIILYFVQAGNWIHFFLYPGIGIFGCVIFGWVFSRIFPGRSEMTKAG</sequence>
<dbReference type="InterPro" id="IPR038377">
    <property type="entry name" value="Na/Glc_symporter_sf"/>
</dbReference>
<protein>
    <submittedName>
        <fullName evidence="12">Sodium/solute symporter</fullName>
    </submittedName>
</protein>
<keyword evidence="7" id="KW-0915">Sodium</keyword>
<dbReference type="PANTHER" id="PTHR42985">
    <property type="entry name" value="SODIUM-COUPLED MONOCARBOXYLATE TRANSPORTER"/>
    <property type="match status" value="1"/>
</dbReference>
<dbReference type="InterPro" id="IPR001734">
    <property type="entry name" value="Na/solute_symporter"/>
</dbReference>
<comment type="similarity">
    <text evidence="2">Belongs to the sodium:solute symporter (SSF) (TC 2.A.21) family.</text>
</comment>
<keyword evidence="10" id="KW-0739">Sodium transport</keyword>
<evidence type="ECO:0000256" key="4">
    <source>
        <dbReference type="ARBA" id="ARBA00022475"/>
    </source>
</evidence>
<evidence type="ECO:0000256" key="6">
    <source>
        <dbReference type="ARBA" id="ARBA00022989"/>
    </source>
</evidence>
<keyword evidence="13" id="KW-1185">Reference proteome</keyword>
<dbReference type="Proteomes" id="UP001319200">
    <property type="component" value="Unassembled WGS sequence"/>
</dbReference>
<feature type="transmembrane region" description="Helical" evidence="11">
    <location>
        <begin position="423"/>
        <end position="445"/>
    </location>
</feature>
<evidence type="ECO:0000256" key="7">
    <source>
        <dbReference type="ARBA" id="ARBA00023053"/>
    </source>
</evidence>
<dbReference type="GO" id="GO:0006814">
    <property type="term" value="P:sodium ion transport"/>
    <property type="evidence" value="ECO:0007669"/>
    <property type="project" value="UniProtKB-KW"/>
</dbReference>
<dbReference type="Pfam" id="PF24996">
    <property type="entry name" value="NANM"/>
    <property type="match status" value="2"/>
</dbReference>
<keyword evidence="8" id="KW-0406">Ion transport</keyword>
<dbReference type="InterPro" id="IPR056734">
    <property type="entry name" value="NANM"/>
</dbReference>
<feature type="transmembrane region" description="Helical" evidence="11">
    <location>
        <begin position="775"/>
        <end position="793"/>
    </location>
</feature>
<comment type="subcellular location">
    <subcellularLocation>
        <location evidence="1">Cell membrane</location>
        <topology evidence="1">Multi-pass membrane protein</topology>
    </subcellularLocation>
</comment>
<dbReference type="EMBL" id="JAHESF010000013">
    <property type="protein sequence ID" value="MBT1698117.1"/>
    <property type="molecule type" value="Genomic_DNA"/>
</dbReference>
<evidence type="ECO:0000256" key="1">
    <source>
        <dbReference type="ARBA" id="ARBA00004651"/>
    </source>
</evidence>
<feature type="transmembrane region" description="Helical" evidence="11">
    <location>
        <begin position="496"/>
        <end position="515"/>
    </location>
</feature>
<evidence type="ECO:0000256" key="3">
    <source>
        <dbReference type="ARBA" id="ARBA00022448"/>
    </source>
</evidence>
<dbReference type="NCBIfam" id="TIGR00813">
    <property type="entry name" value="sss"/>
    <property type="match status" value="1"/>
</dbReference>
<feature type="transmembrane region" description="Helical" evidence="11">
    <location>
        <begin position="751"/>
        <end position="768"/>
    </location>
</feature>
<dbReference type="InterPro" id="IPR051163">
    <property type="entry name" value="Sodium:Solute_Symporter_SSF"/>
</dbReference>
<feature type="transmembrane region" description="Helical" evidence="11">
    <location>
        <begin position="351"/>
        <end position="371"/>
    </location>
</feature>
<organism evidence="12 13">
    <name type="scientific">Chryseosolibacter histidini</name>
    <dbReference type="NCBI Taxonomy" id="2782349"/>
    <lineage>
        <taxon>Bacteria</taxon>
        <taxon>Pseudomonadati</taxon>
        <taxon>Bacteroidota</taxon>
        <taxon>Cytophagia</taxon>
        <taxon>Cytophagales</taxon>
        <taxon>Chryseotaleaceae</taxon>
        <taxon>Chryseosolibacter</taxon>
    </lineage>
</organism>
<dbReference type="PROSITE" id="PS50283">
    <property type="entry name" value="NA_SOLUT_SYMP_3"/>
    <property type="match status" value="1"/>
</dbReference>
<dbReference type="SUPFAM" id="SSF117281">
    <property type="entry name" value="Kelch motif"/>
    <property type="match status" value="1"/>
</dbReference>
<accession>A0AAP2DN22</accession>
<dbReference type="GO" id="GO:0005886">
    <property type="term" value="C:plasma membrane"/>
    <property type="evidence" value="ECO:0007669"/>
    <property type="project" value="UniProtKB-SubCell"/>
</dbReference>
<feature type="transmembrane region" description="Helical" evidence="11">
    <location>
        <begin position="466"/>
        <end position="490"/>
    </location>
</feature>
<evidence type="ECO:0000256" key="9">
    <source>
        <dbReference type="ARBA" id="ARBA00023136"/>
    </source>
</evidence>
<keyword evidence="5 11" id="KW-0812">Transmembrane</keyword>
<dbReference type="Gene3D" id="1.20.1730.10">
    <property type="entry name" value="Sodium/glucose cotransporter"/>
    <property type="match status" value="1"/>
</dbReference>
<evidence type="ECO:0000256" key="10">
    <source>
        <dbReference type="ARBA" id="ARBA00023201"/>
    </source>
</evidence>
<gene>
    <name evidence="12" type="ORF">KK083_14585</name>
</gene>
<comment type="caution">
    <text evidence="12">The sequence shown here is derived from an EMBL/GenBank/DDBJ whole genome shotgun (WGS) entry which is preliminary data.</text>
</comment>
<keyword evidence="4" id="KW-1003">Cell membrane</keyword>
<dbReference type="AlphaFoldDB" id="A0AAP2DN22"/>
<keyword evidence="9 11" id="KW-0472">Membrane</keyword>
<evidence type="ECO:0000313" key="13">
    <source>
        <dbReference type="Proteomes" id="UP001319200"/>
    </source>
</evidence>
<feature type="transmembrane region" description="Helical" evidence="11">
    <location>
        <begin position="799"/>
        <end position="817"/>
    </location>
</feature>